<organism evidence="1 2">
    <name type="scientific">Trichinella spiralis</name>
    <name type="common">Trichina worm</name>
    <dbReference type="NCBI Taxonomy" id="6334"/>
    <lineage>
        <taxon>Eukaryota</taxon>
        <taxon>Metazoa</taxon>
        <taxon>Ecdysozoa</taxon>
        <taxon>Nematoda</taxon>
        <taxon>Enoplea</taxon>
        <taxon>Dorylaimia</taxon>
        <taxon>Trichinellida</taxon>
        <taxon>Trichinellidae</taxon>
        <taxon>Trichinella</taxon>
    </lineage>
</organism>
<accession>A0A0V1AMQ2</accession>
<sequence length="199" mass="22953">MRWKCCEQEYNIELVMEECGMSEPLLESGGWCRRKVNKWEWMLDGRPARIPLCKYCGMRGQRLYRNCWVMNCGITGTDDRTIGTRIGGGLHNSGGNVVINYITQNGGWTGVGRAYRYYRVTDGVVRRNIIENECWMGGPPGTTGRKDWYRDWRRASQHWNGGLTGVWRACRYYGVTNGVVRRYIIRMNVGWAGGPYTTL</sequence>
<gene>
    <name evidence="1" type="ORF">T01_11315</name>
</gene>
<dbReference type="InParanoid" id="A0A0V1AMQ2"/>
<keyword evidence="2" id="KW-1185">Reference proteome</keyword>
<dbReference type="EMBL" id="JYDH01000652">
    <property type="protein sequence ID" value="KRY25950.1"/>
    <property type="molecule type" value="Genomic_DNA"/>
</dbReference>
<evidence type="ECO:0000313" key="1">
    <source>
        <dbReference type="EMBL" id="KRY25950.1"/>
    </source>
</evidence>
<dbReference type="Proteomes" id="UP000054776">
    <property type="component" value="Unassembled WGS sequence"/>
</dbReference>
<reference evidence="1 2" key="1">
    <citation type="submission" date="2015-01" db="EMBL/GenBank/DDBJ databases">
        <title>Evolution of Trichinella species and genotypes.</title>
        <authorList>
            <person name="Korhonen P.K."/>
            <person name="Edoardo P."/>
            <person name="Giuseppe L.R."/>
            <person name="Gasser R.B."/>
        </authorList>
    </citation>
    <scope>NUCLEOTIDE SEQUENCE [LARGE SCALE GENOMIC DNA]</scope>
    <source>
        <strain evidence="1">ISS3</strain>
    </source>
</reference>
<name>A0A0V1AMQ2_TRISP</name>
<evidence type="ECO:0000313" key="2">
    <source>
        <dbReference type="Proteomes" id="UP000054776"/>
    </source>
</evidence>
<proteinExistence type="predicted"/>
<protein>
    <submittedName>
        <fullName evidence="1">Uncharacterized protein</fullName>
    </submittedName>
</protein>
<dbReference type="AlphaFoldDB" id="A0A0V1AMQ2"/>
<comment type="caution">
    <text evidence="1">The sequence shown here is derived from an EMBL/GenBank/DDBJ whole genome shotgun (WGS) entry which is preliminary data.</text>
</comment>